<feature type="domain" description="PXA" evidence="2">
    <location>
        <begin position="59"/>
        <end position="238"/>
    </location>
</feature>
<dbReference type="EMBL" id="SDEE01000203">
    <property type="protein sequence ID" value="RXW19425.1"/>
    <property type="molecule type" value="Genomic_DNA"/>
</dbReference>
<dbReference type="InterPro" id="IPR003114">
    <property type="entry name" value="Phox_assoc"/>
</dbReference>
<dbReference type="AlphaFoldDB" id="A0A4Q2DL02"/>
<reference evidence="3 4" key="1">
    <citation type="submission" date="2019-01" db="EMBL/GenBank/DDBJ databases">
        <title>Draft genome sequence of Psathyrella aberdarensis IHI B618.</title>
        <authorList>
            <person name="Buettner E."/>
            <person name="Kellner H."/>
        </authorList>
    </citation>
    <scope>NUCLEOTIDE SEQUENCE [LARGE SCALE GENOMIC DNA]</scope>
    <source>
        <strain evidence="3 4">IHI B618</strain>
    </source>
</reference>
<comment type="caution">
    <text evidence="3">The sequence shown here is derived from an EMBL/GenBank/DDBJ whole genome shotgun (WGS) entry which is preliminary data.</text>
</comment>
<feature type="region of interest" description="Disordered" evidence="1">
    <location>
        <begin position="295"/>
        <end position="353"/>
    </location>
</feature>
<dbReference type="SMART" id="SM00313">
    <property type="entry name" value="PXA"/>
    <property type="match status" value="1"/>
</dbReference>
<feature type="compositionally biased region" description="Low complexity" evidence="1">
    <location>
        <begin position="330"/>
        <end position="339"/>
    </location>
</feature>
<evidence type="ECO:0000256" key="1">
    <source>
        <dbReference type="SAM" id="MobiDB-lite"/>
    </source>
</evidence>
<evidence type="ECO:0000313" key="4">
    <source>
        <dbReference type="Proteomes" id="UP000290288"/>
    </source>
</evidence>
<organism evidence="3 4">
    <name type="scientific">Candolleomyces aberdarensis</name>
    <dbReference type="NCBI Taxonomy" id="2316362"/>
    <lineage>
        <taxon>Eukaryota</taxon>
        <taxon>Fungi</taxon>
        <taxon>Dikarya</taxon>
        <taxon>Basidiomycota</taxon>
        <taxon>Agaricomycotina</taxon>
        <taxon>Agaricomycetes</taxon>
        <taxon>Agaricomycetidae</taxon>
        <taxon>Agaricales</taxon>
        <taxon>Agaricineae</taxon>
        <taxon>Psathyrellaceae</taxon>
        <taxon>Candolleomyces</taxon>
    </lineage>
</organism>
<dbReference type="GO" id="GO:0035091">
    <property type="term" value="F:phosphatidylinositol binding"/>
    <property type="evidence" value="ECO:0007669"/>
    <property type="project" value="TreeGrafter"/>
</dbReference>
<dbReference type="PROSITE" id="PS51207">
    <property type="entry name" value="PXA"/>
    <property type="match status" value="1"/>
</dbReference>
<protein>
    <recommendedName>
        <fullName evidence="2">PXA domain-containing protein</fullName>
    </recommendedName>
</protein>
<proteinExistence type="predicted"/>
<dbReference type="STRING" id="2316362.A0A4Q2DL02"/>
<evidence type="ECO:0000259" key="2">
    <source>
        <dbReference type="PROSITE" id="PS51207"/>
    </source>
</evidence>
<sequence>MTANKIPPLAAELIKPDDHSIASSAVTKSQQQTLARRLLLLPHSSDDLPPLLTVSSNTHPELAAELYDFIALALRAYVNPWWTKLTRYDKEFLPHINRILVHVVHAIEERAHNVQLSSLAFHDLPTIITQHYVDFRNIQPKLSTSYATGGAASLSHLFAQIQPHTAISSDGKIDPEYYRQVVDIILKLCLPPEDYEPEVERVIIREVLVKVLVNDIFPKITQPWFIQKTILDLLGPIEEEFYGSSRSSQPASNDTSFFHSMVIIILSALQSFSGACLALMHAYKQAISTIKLVNQTPSQPSKDSTSSQDTATDIQPTKAAQPTQTPPAAPSSSSSSTTSVNLPSDGIPTLSPVLPPSQQVQDYAVAPLRMLTEIINAHERYASTLFLSTLSMTASSMTPFLDKLLPYLLQHFLSPSFVLNTTRLSKRTLFPNGYPGPPPIIPTPEEQAEIRAKIVAWRGKGPISHLLPIILGSDPSATLGAALDPLSDADCNARLIVFILDRLLLTLFPELVA</sequence>
<evidence type="ECO:0000313" key="3">
    <source>
        <dbReference type="EMBL" id="RXW19425.1"/>
    </source>
</evidence>
<dbReference type="Proteomes" id="UP000290288">
    <property type="component" value="Unassembled WGS sequence"/>
</dbReference>
<name>A0A4Q2DL02_9AGAR</name>
<feature type="compositionally biased region" description="Polar residues" evidence="1">
    <location>
        <begin position="295"/>
        <end position="315"/>
    </location>
</feature>
<gene>
    <name evidence="3" type="ORF">EST38_g6447</name>
</gene>
<keyword evidence="4" id="KW-1185">Reference proteome</keyword>
<dbReference type="Pfam" id="PF02194">
    <property type="entry name" value="PXA"/>
    <property type="match status" value="1"/>
</dbReference>
<dbReference type="OrthoDB" id="5582218at2759"/>
<dbReference type="PANTHER" id="PTHR22775:SF3">
    <property type="entry name" value="SORTING NEXIN-13"/>
    <property type="match status" value="1"/>
</dbReference>
<dbReference type="PANTHER" id="PTHR22775">
    <property type="entry name" value="SORTING NEXIN"/>
    <property type="match status" value="1"/>
</dbReference>
<accession>A0A4Q2DL02</accession>